<evidence type="ECO:0000256" key="1">
    <source>
        <dbReference type="ARBA" id="ARBA00004141"/>
    </source>
</evidence>
<keyword evidence="3 10" id="KW-0812">Transmembrane</keyword>
<evidence type="ECO:0000313" key="12">
    <source>
        <dbReference type="EMBL" id="GAU91905.1"/>
    </source>
</evidence>
<evidence type="ECO:0000256" key="6">
    <source>
        <dbReference type="ARBA" id="ARBA00022989"/>
    </source>
</evidence>
<dbReference type="PANTHER" id="PTHR46181">
    <property type="entry name" value="MITOCHONDRIAL GLYCINE TRANSPORTER"/>
    <property type="match status" value="1"/>
</dbReference>
<keyword evidence="2 10" id="KW-0813">Transport</keyword>
<keyword evidence="6 10" id="KW-1133">Transmembrane helix</keyword>
<dbReference type="InterPro" id="IPR023395">
    <property type="entry name" value="MCP_dom_sf"/>
</dbReference>
<proteinExistence type="inferred from homology"/>
<comment type="similarity">
    <text evidence="10">Belongs to the mitochondrial carrier (TC 2.A.29) family. SLC25A38 subfamily.</text>
</comment>
<dbReference type="PRINTS" id="PR00926">
    <property type="entry name" value="MITOCARRIER"/>
</dbReference>
<dbReference type="Proteomes" id="UP000186922">
    <property type="component" value="Unassembled WGS sequence"/>
</dbReference>
<evidence type="ECO:0000256" key="10">
    <source>
        <dbReference type="HAMAP-Rule" id="MF_03064"/>
    </source>
</evidence>
<dbReference type="AlphaFoldDB" id="A0A1D1UTV7"/>
<dbReference type="Gene3D" id="1.50.40.10">
    <property type="entry name" value="Mitochondrial carrier domain"/>
    <property type="match status" value="1"/>
</dbReference>
<dbReference type="HAMAP" id="MF_03064">
    <property type="entry name" value="SLC25A38"/>
    <property type="match status" value="1"/>
</dbReference>
<reference evidence="12 13" key="1">
    <citation type="journal article" date="2016" name="Nat. Commun.">
        <title>Extremotolerant tardigrade genome and improved radiotolerance of human cultured cells by tardigrade-unique protein.</title>
        <authorList>
            <person name="Hashimoto T."/>
            <person name="Horikawa D.D."/>
            <person name="Saito Y."/>
            <person name="Kuwahara H."/>
            <person name="Kozuka-Hata H."/>
            <person name="Shin-I T."/>
            <person name="Minakuchi Y."/>
            <person name="Ohishi K."/>
            <person name="Motoyama A."/>
            <person name="Aizu T."/>
            <person name="Enomoto A."/>
            <person name="Kondo K."/>
            <person name="Tanaka S."/>
            <person name="Hara Y."/>
            <person name="Koshikawa S."/>
            <person name="Sagara H."/>
            <person name="Miura T."/>
            <person name="Yokobori S."/>
            <person name="Miyagawa K."/>
            <person name="Suzuki Y."/>
            <person name="Kubo T."/>
            <person name="Oyama M."/>
            <person name="Kohara Y."/>
            <person name="Fujiyama A."/>
            <person name="Arakawa K."/>
            <person name="Katayama T."/>
            <person name="Toyoda A."/>
            <person name="Kunieda T."/>
        </authorList>
    </citation>
    <scope>NUCLEOTIDE SEQUENCE [LARGE SCALE GENOMIC DNA]</scope>
    <source>
        <strain evidence="12 13">YOKOZUNA-1</strain>
    </source>
</reference>
<dbReference type="PROSITE" id="PS50920">
    <property type="entry name" value="SOLCAR"/>
    <property type="match status" value="3"/>
</dbReference>
<dbReference type="OrthoDB" id="1924968at2759"/>
<evidence type="ECO:0000256" key="8">
    <source>
        <dbReference type="ARBA" id="ARBA00023136"/>
    </source>
</evidence>
<dbReference type="Pfam" id="PF00153">
    <property type="entry name" value="Mito_carr"/>
    <property type="match status" value="3"/>
</dbReference>
<evidence type="ECO:0000313" key="13">
    <source>
        <dbReference type="Proteomes" id="UP000186922"/>
    </source>
</evidence>
<keyword evidence="4 10" id="KW-0677">Repeat</keyword>
<dbReference type="STRING" id="947166.A0A1D1UTV7"/>
<keyword evidence="5 10" id="KW-0999">Mitochondrion inner membrane</keyword>
<comment type="catalytic activity">
    <reaction evidence="9 10">
        <text>glycine(in) = glycine(out)</text>
        <dbReference type="Rhea" id="RHEA:70715"/>
        <dbReference type="ChEBI" id="CHEBI:57305"/>
    </reaction>
</comment>
<evidence type="ECO:0000256" key="11">
    <source>
        <dbReference type="PROSITE-ProRule" id="PRU00282"/>
    </source>
</evidence>
<comment type="caution">
    <text evidence="12">The sequence shown here is derived from an EMBL/GenBank/DDBJ whole genome shotgun (WGS) entry which is preliminary data.</text>
</comment>
<feature type="repeat" description="Solcar" evidence="11">
    <location>
        <begin position="126"/>
        <end position="210"/>
    </location>
</feature>
<dbReference type="PANTHER" id="PTHR46181:SF3">
    <property type="entry name" value="MITOCHONDRIAL GLYCINE TRANSPORTER"/>
    <property type="match status" value="1"/>
</dbReference>
<dbReference type="EMBL" id="BDGG01000002">
    <property type="protein sequence ID" value="GAU91905.1"/>
    <property type="molecule type" value="Genomic_DNA"/>
</dbReference>
<keyword evidence="13" id="KW-1185">Reference proteome</keyword>
<evidence type="ECO:0000256" key="3">
    <source>
        <dbReference type="ARBA" id="ARBA00022692"/>
    </source>
</evidence>
<dbReference type="InterPro" id="IPR018108">
    <property type="entry name" value="MCP_transmembrane"/>
</dbReference>
<dbReference type="GO" id="GO:1904983">
    <property type="term" value="P:glycine import into mitochondrion"/>
    <property type="evidence" value="ECO:0007669"/>
    <property type="project" value="UniProtKB-UniRule"/>
</dbReference>
<evidence type="ECO:0000256" key="9">
    <source>
        <dbReference type="ARBA" id="ARBA00034060"/>
    </source>
</evidence>
<dbReference type="InterPro" id="IPR002067">
    <property type="entry name" value="MCP"/>
</dbReference>
<keyword evidence="7 10" id="KW-0496">Mitochondrion</keyword>
<dbReference type="GO" id="GO:0005743">
    <property type="term" value="C:mitochondrial inner membrane"/>
    <property type="evidence" value="ECO:0007669"/>
    <property type="project" value="UniProtKB-SubCell"/>
</dbReference>
<feature type="repeat" description="Solcar" evidence="11">
    <location>
        <begin position="220"/>
        <end position="305"/>
    </location>
</feature>
<evidence type="ECO:0000256" key="7">
    <source>
        <dbReference type="ARBA" id="ARBA00023128"/>
    </source>
</evidence>
<evidence type="ECO:0000256" key="5">
    <source>
        <dbReference type="ARBA" id="ARBA00022792"/>
    </source>
</evidence>
<name>A0A1D1UTV7_RAMVA</name>
<feature type="repeat" description="Solcar" evidence="11">
    <location>
        <begin position="29"/>
        <end position="121"/>
    </location>
</feature>
<dbReference type="SUPFAM" id="SSF103506">
    <property type="entry name" value="Mitochondrial carrier"/>
    <property type="match status" value="1"/>
</dbReference>
<sequence>MSASRTETIVVVDAKPTLRETVIPTVLGSMAVRSFLAGTLTGVCSTFLFQPLDLVKTRIQSQLVAGVPQSAITSFKVIPIVTQILRQENIFGLWRGTVPSLFRTVPGVGIYFTSIHIMQEMAGPGRTSTETMLIGVASRVMASLSVLPFTVIKARYESGLFQYSSVFGAFKSTVMTEGFRSLYSGIIPTLLRDAPFSGIYLMFYEMLKSRIKSHLPESNWTPVTHFSAGLAAGLLASIVTHPFDVIKTQIQLTSDPRQRRLLTSARSIWARNGMRGYFAGLFPRIARRTLMTATSWTVYEQVIRSIGLLDGPKRKVPVRLTSVS</sequence>
<comment type="function">
    <text evidence="10">Mitochondrial glycine transporter that imports glycine into the mitochondrial matrix. Plays an important role in providing glycine for the first enzymatic step in heme biosynthesis, the condensation of glycine with succinyl-CoA to produce 5-aminolevulinate (ALA) in the miochondrial matrix.</text>
</comment>
<organism evidence="12 13">
    <name type="scientific">Ramazzottius varieornatus</name>
    <name type="common">Water bear</name>
    <name type="synonym">Tardigrade</name>
    <dbReference type="NCBI Taxonomy" id="947166"/>
    <lineage>
        <taxon>Eukaryota</taxon>
        <taxon>Metazoa</taxon>
        <taxon>Ecdysozoa</taxon>
        <taxon>Tardigrada</taxon>
        <taxon>Eutardigrada</taxon>
        <taxon>Parachela</taxon>
        <taxon>Hypsibioidea</taxon>
        <taxon>Ramazzottiidae</taxon>
        <taxon>Ramazzottius</taxon>
    </lineage>
</organism>
<accession>A0A1D1UTV7</accession>
<keyword evidence="8 10" id="KW-0472">Membrane</keyword>
<dbReference type="InterPro" id="IPR030847">
    <property type="entry name" value="Hem25/SLC25A38"/>
</dbReference>
<dbReference type="GO" id="GO:0015187">
    <property type="term" value="F:glycine transmembrane transporter activity"/>
    <property type="evidence" value="ECO:0007669"/>
    <property type="project" value="UniProtKB-UniRule"/>
</dbReference>
<protein>
    <recommendedName>
        <fullName evidence="10">Mitochondrial glycine transporter</fullName>
    </recommendedName>
    <alternativeName>
        <fullName evidence="10">Solute carrier family 25 member 38 homolog</fullName>
    </alternativeName>
</protein>
<gene>
    <name evidence="12" type="primary">RvY_04073</name>
    <name evidence="12" type="synonym">RvY_04073.1</name>
    <name evidence="12" type="ORF">RvY_04073-1</name>
</gene>
<evidence type="ECO:0000256" key="4">
    <source>
        <dbReference type="ARBA" id="ARBA00022737"/>
    </source>
</evidence>
<comment type="subcellular location">
    <subcellularLocation>
        <location evidence="1">Membrane</location>
        <topology evidence="1">Multi-pass membrane protein</topology>
    </subcellularLocation>
    <subcellularLocation>
        <location evidence="10">Mitochondrion inner membrane</location>
        <topology evidence="10">Multi-pass membrane protein</topology>
    </subcellularLocation>
</comment>
<evidence type="ECO:0000256" key="2">
    <source>
        <dbReference type="ARBA" id="ARBA00022448"/>
    </source>
</evidence>